<gene>
    <name evidence="1" type="ORF">TVAG_000620</name>
</gene>
<dbReference type="KEGG" id="tva:4765673"/>
<dbReference type="AlphaFoldDB" id="A2EHT8"/>
<dbReference type="Proteomes" id="UP000001542">
    <property type="component" value="Unassembled WGS sequence"/>
</dbReference>
<organism evidence="1 2">
    <name type="scientific">Trichomonas vaginalis (strain ATCC PRA-98 / G3)</name>
    <dbReference type="NCBI Taxonomy" id="412133"/>
    <lineage>
        <taxon>Eukaryota</taxon>
        <taxon>Metamonada</taxon>
        <taxon>Parabasalia</taxon>
        <taxon>Trichomonadida</taxon>
        <taxon>Trichomonadidae</taxon>
        <taxon>Trichomonas</taxon>
    </lineage>
</organism>
<keyword evidence="2" id="KW-1185">Reference proteome</keyword>
<sequence>MVEVKFQFYLERNDNSQIAMYKLCNEPILYYHASREQNAVFIQVFSSENDKSWGTNDKMHKMKISIRVNIDNPISEGYVYEKELYGIYRTGYPLTFDFDYMLHLQIVKSRVFDFVFSIEEAEIPDNFKFTFTQKYSTEVNDIFNCLFKLYRDSEKRKYLPEDIFNFFEDHRHNISEIDISDFQVLIRHSNTSNTKIKYYFNFDSNENHQIYDFVTKDKLNDNLLPLIYVNKLDNLECNEEYSLSDKNYTKETKILVCDKSKFREVNENLDCSLSDENYNRETRKVNENLDNSKIRIYEATDAVAKLESIQFKSLKEIDPNLTFYDYVYKNENTLYEVLEYGRYANSYDIDQNGYFPIHPSNYWLEGYHSYISIPNGKNLFFSLDGVSCKKDKEMTSRVNIGDIMPRFPGIDCPKSPIFIVIKVKQISNCNDLFEIVREPPKIVHQTVEQFRNSYIVYHSIALRTSDINENCLITYAAEK</sequence>
<reference evidence="1" key="1">
    <citation type="submission" date="2006-10" db="EMBL/GenBank/DDBJ databases">
        <authorList>
            <person name="Amadeo P."/>
            <person name="Zhao Q."/>
            <person name="Wortman J."/>
            <person name="Fraser-Liggett C."/>
            <person name="Carlton J."/>
        </authorList>
    </citation>
    <scope>NUCLEOTIDE SEQUENCE</scope>
    <source>
        <strain evidence="1">G3</strain>
    </source>
</reference>
<evidence type="ECO:0000313" key="2">
    <source>
        <dbReference type="Proteomes" id="UP000001542"/>
    </source>
</evidence>
<reference evidence="1" key="2">
    <citation type="journal article" date="2007" name="Science">
        <title>Draft genome sequence of the sexually transmitted pathogen Trichomonas vaginalis.</title>
        <authorList>
            <person name="Carlton J.M."/>
            <person name="Hirt R.P."/>
            <person name="Silva J.C."/>
            <person name="Delcher A.L."/>
            <person name="Schatz M."/>
            <person name="Zhao Q."/>
            <person name="Wortman J.R."/>
            <person name="Bidwell S.L."/>
            <person name="Alsmark U.C.M."/>
            <person name="Besteiro S."/>
            <person name="Sicheritz-Ponten T."/>
            <person name="Noel C.J."/>
            <person name="Dacks J.B."/>
            <person name="Foster P.G."/>
            <person name="Simillion C."/>
            <person name="Van de Peer Y."/>
            <person name="Miranda-Saavedra D."/>
            <person name="Barton G.J."/>
            <person name="Westrop G.D."/>
            <person name="Mueller S."/>
            <person name="Dessi D."/>
            <person name="Fiori P.L."/>
            <person name="Ren Q."/>
            <person name="Paulsen I."/>
            <person name="Zhang H."/>
            <person name="Bastida-Corcuera F.D."/>
            <person name="Simoes-Barbosa A."/>
            <person name="Brown M.T."/>
            <person name="Hayes R.D."/>
            <person name="Mukherjee M."/>
            <person name="Okumura C.Y."/>
            <person name="Schneider R."/>
            <person name="Smith A.J."/>
            <person name="Vanacova S."/>
            <person name="Villalvazo M."/>
            <person name="Haas B.J."/>
            <person name="Pertea M."/>
            <person name="Feldblyum T.V."/>
            <person name="Utterback T.R."/>
            <person name="Shu C.L."/>
            <person name="Osoegawa K."/>
            <person name="de Jong P.J."/>
            <person name="Hrdy I."/>
            <person name="Horvathova L."/>
            <person name="Zubacova Z."/>
            <person name="Dolezal P."/>
            <person name="Malik S.B."/>
            <person name="Logsdon J.M. Jr."/>
            <person name="Henze K."/>
            <person name="Gupta A."/>
            <person name="Wang C.C."/>
            <person name="Dunne R.L."/>
            <person name="Upcroft J.A."/>
            <person name="Upcroft P."/>
            <person name="White O."/>
            <person name="Salzberg S.L."/>
            <person name="Tang P."/>
            <person name="Chiu C.-H."/>
            <person name="Lee Y.-S."/>
            <person name="Embley T.M."/>
            <person name="Coombs G.H."/>
            <person name="Mottram J.C."/>
            <person name="Tachezy J."/>
            <person name="Fraser-Liggett C.M."/>
            <person name="Johnson P.J."/>
        </authorList>
    </citation>
    <scope>NUCLEOTIDE SEQUENCE [LARGE SCALE GENOMIC DNA]</scope>
    <source>
        <strain evidence="1">G3</strain>
    </source>
</reference>
<name>A2EHT8_TRIV3</name>
<dbReference type="EMBL" id="DS113392">
    <property type="protein sequence ID" value="EAY07778.1"/>
    <property type="molecule type" value="Genomic_DNA"/>
</dbReference>
<dbReference type="VEuPathDB" id="TrichDB:TVAGG3_0077000"/>
<dbReference type="VEuPathDB" id="TrichDB:TVAG_000620"/>
<evidence type="ECO:0000313" key="1">
    <source>
        <dbReference type="EMBL" id="EAY07778.1"/>
    </source>
</evidence>
<proteinExistence type="predicted"/>
<dbReference type="InParanoid" id="A2EHT8"/>
<accession>A2EHT8</accession>
<protein>
    <submittedName>
        <fullName evidence="1">Uncharacterized protein</fullName>
    </submittedName>
</protein>
<dbReference type="RefSeq" id="XP_001320001.1">
    <property type="nucleotide sequence ID" value="XM_001319966.1"/>
</dbReference>